<dbReference type="Pfam" id="PF07583">
    <property type="entry name" value="PSCyt2"/>
    <property type="match status" value="1"/>
</dbReference>
<keyword evidence="1" id="KW-0732">Signal</keyword>
<feature type="domain" description="DUF1549" evidence="2">
    <location>
        <begin position="56"/>
        <end position="253"/>
    </location>
</feature>
<evidence type="ECO:0000259" key="2">
    <source>
        <dbReference type="Pfam" id="PF07583"/>
    </source>
</evidence>
<dbReference type="AlphaFoldDB" id="A0A517SCG5"/>
<dbReference type="InterPro" id="IPR011444">
    <property type="entry name" value="DUF1549"/>
</dbReference>
<sequence precursor="true">MVVRRCGLFLNSTLAAFLALQASLFDPGPALIAAEAPAKASSEVAPSDAAQRLADRIDALIEAQWAKDNITPAPVAEDAEFLRRASLDLCGRIPAGSEVRDFMADASPAKRRAAIDRMLDSPTYIVHATNRWREAMLPEADSDDILKRIAVPTFESWLRSRIAENRDYAEIVREILTLPVEGGNMMEAFNQPDASTPEAFYRAKQAKPENLGAATSRLFLGVRLECAQCHDHPFDKWKRDEFWSYAAFFSEFQQPAAGPVTEALKNALTPDKHSLKIPDTEQVVNATYLGGPQPEWTDQQSAREKLADWITSSDNPWFARAAANRVWAQMFGQGIVEPVDDFGANNPPSHPEVLDELAKAFVENRHDLRFLARAIALSKTYQRTSRRTDLSQDAPRTFARMSVRAMSPEQIFDSLAQATGRFTFFDPEQPLNFSNDPARQEFLETFTNDSESTVERQSTILQALTLMNGSFVASATDIAASQSLTAVIEAPFLNTPERIEALFLAALSRPPHADELSRFQAYVDSGGPEQDSKKALADVFWALLNSNEFALNH</sequence>
<accession>A0A517SCG5</accession>
<evidence type="ECO:0000256" key="1">
    <source>
        <dbReference type="SAM" id="SignalP"/>
    </source>
</evidence>
<dbReference type="Pfam" id="PF07587">
    <property type="entry name" value="PSD1"/>
    <property type="match status" value="2"/>
</dbReference>
<reference evidence="4 5" key="1">
    <citation type="submission" date="2019-02" db="EMBL/GenBank/DDBJ databases">
        <title>Deep-cultivation of Planctomycetes and their phenomic and genomic characterization uncovers novel biology.</title>
        <authorList>
            <person name="Wiegand S."/>
            <person name="Jogler M."/>
            <person name="Boedeker C."/>
            <person name="Pinto D."/>
            <person name="Vollmers J."/>
            <person name="Rivas-Marin E."/>
            <person name="Kohn T."/>
            <person name="Peeters S.H."/>
            <person name="Heuer A."/>
            <person name="Rast P."/>
            <person name="Oberbeckmann S."/>
            <person name="Bunk B."/>
            <person name="Jeske O."/>
            <person name="Meyerdierks A."/>
            <person name="Storesund J.E."/>
            <person name="Kallscheuer N."/>
            <person name="Luecker S."/>
            <person name="Lage O.M."/>
            <person name="Pohl T."/>
            <person name="Merkel B.J."/>
            <person name="Hornburger P."/>
            <person name="Mueller R.-W."/>
            <person name="Bruemmer F."/>
            <person name="Labrenz M."/>
            <person name="Spormann A.M."/>
            <person name="Op den Camp H."/>
            <person name="Overmann J."/>
            <person name="Amann R."/>
            <person name="Jetten M.S.M."/>
            <person name="Mascher T."/>
            <person name="Medema M.H."/>
            <person name="Devos D.P."/>
            <person name="Kaster A.-K."/>
            <person name="Ovreas L."/>
            <person name="Rohde M."/>
            <person name="Galperin M.Y."/>
            <person name="Jogler C."/>
        </authorList>
    </citation>
    <scope>NUCLEOTIDE SEQUENCE [LARGE SCALE GENOMIC DNA]</scope>
    <source>
        <strain evidence="4 5">Pan44</strain>
    </source>
</reference>
<name>A0A517SCG5_9PLAN</name>
<dbReference type="PANTHER" id="PTHR35889">
    <property type="entry name" value="CYCLOINULO-OLIGOSACCHARIDE FRUCTANOTRANSFERASE-RELATED"/>
    <property type="match status" value="1"/>
</dbReference>
<evidence type="ECO:0000313" key="5">
    <source>
        <dbReference type="Proteomes" id="UP000315700"/>
    </source>
</evidence>
<evidence type="ECO:0000259" key="3">
    <source>
        <dbReference type="Pfam" id="PF07587"/>
    </source>
</evidence>
<dbReference type="RefSeq" id="WP_197453963.1">
    <property type="nucleotide sequence ID" value="NZ_CP036271.1"/>
</dbReference>
<keyword evidence="5" id="KW-1185">Reference proteome</keyword>
<organism evidence="4 5">
    <name type="scientific">Caulifigura coniformis</name>
    <dbReference type="NCBI Taxonomy" id="2527983"/>
    <lineage>
        <taxon>Bacteria</taxon>
        <taxon>Pseudomonadati</taxon>
        <taxon>Planctomycetota</taxon>
        <taxon>Planctomycetia</taxon>
        <taxon>Planctomycetales</taxon>
        <taxon>Planctomycetaceae</taxon>
        <taxon>Caulifigura</taxon>
    </lineage>
</organism>
<dbReference type="PANTHER" id="PTHR35889:SF3">
    <property type="entry name" value="F-BOX DOMAIN-CONTAINING PROTEIN"/>
    <property type="match status" value="1"/>
</dbReference>
<dbReference type="EMBL" id="CP036271">
    <property type="protein sequence ID" value="QDT53817.1"/>
    <property type="molecule type" value="Genomic_DNA"/>
</dbReference>
<feature type="domain" description="DUF1553" evidence="3">
    <location>
        <begin position="439"/>
        <end position="522"/>
    </location>
</feature>
<proteinExistence type="predicted"/>
<dbReference type="InterPro" id="IPR022655">
    <property type="entry name" value="DUF1553"/>
</dbReference>
<dbReference type="InParanoid" id="A0A517SCG5"/>
<feature type="signal peptide" evidence="1">
    <location>
        <begin position="1"/>
        <end position="21"/>
    </location>
</feature>
<dbReference type="KEGG" id="ccos:Pan44_18410"/>
<gene>
    <name evidence="4" type="ORF">Pan44_18410</name>
</gene>
<feature type="domain" description="DUF1553" evidence="3">
    <location>
        <begin position="303"/>
        <end position="422"/>
    </location>
</feature>
<evidence type="ECO:0008006" key="6">
    <source>
        <dbReference type="Google" id="ProtNLM"/>
    </source>
</evidence>
<dbReference type="Proteomes" id="UP000315700">
    <property type="component" value="Chromosome"/>
</dbReference>
<evidence type="ECO:0000313" key="4">
    <source>
        <dbReference type="EMBL" id="QDT53817.1"/>
    </source>
</evidence>
<feature type="chain" id="PRO_5021799505" description="Cytochrome c domain-containing protein" evidence="1">
    <location>
        <begin position="22"/>
        <end position="553"/>
    </location>
</feature>
<protein>
    <recommendedName>
        <fullName evidence="6">Cytochrome c domain-containing protein</fullName>
    </recommendedName>
</protein>